<keyword evidence="1" id="KW-0812">Transmembrane</keyword>
<proteinExistence type="predicted"/>
<accession>A0A1D3TDL4</accession>
<evidence type="ECO:0000313" key="2">
    <source>
        <dbReference type="EMBL" id="SCP03003.1"/>
    </source>
</evidence>
<dbReference type="Proteomes" id="UP000219813">
    <property type="component" value="Chromosome 13"/>
</dbReference>
<dbReference type="GeneID" id="39871368"/>
<dbReference type="EMBL" id="LT594634">
    <property type="protein sequence ID" value="SCP03003.1"/>
    <property type="molecule type" value="Genomic_DNA"/>
</dbReference>
<feature type="transmembrane region" description="Helical" evidence="1">
    <location>
        <begin position="215"/>
        <end position="239"/>
    </location>
</feature>
<dbReference type="AlphaFoldDB" id="A0A1D3TDL4"/>
<sequence length="253" mass="30069">MEQKIRLILFIKIVEFIFSTWICHFNNNIRLCNESLNDKFNLDRKSSTSNYRSLATYKQKKDSNILGLREDIPNNLVHKKRNISNSENGSEERNKKSNGCLLNKAQYYSEVVDYNNGMFDGKHFHFEKKWIKKKDYDNFLQKKRRICDITLKKIKFKNYGFGVAIFLFFFLLGILLPTLRGYEMSFTNDQRGKEQVLFSFIEHLKTLTKLEEGHIYLILFGVLMIILSILVIITIYKILKNNEKYNKIKLMTE</sequence>
<keyword evidence="1" id="KW-0472">Membrane</keyword>
<evidence type="ECO:0000256" key="1">
    <source>
        <dbReference type="SAM" id="Phobius"/>
    </source>
</evidence>
<dbReference type="Pfam" id="PF12420">
    <property type="entry name" value="DUF3671"/>
    <property type="match status" value="1"/>
</dbReference>
<dbReference type="InterPro" id="IPR022139">
    <property type="entry name" value="Fam-L/Fam-M-like_plasmodium"/>
</dbReference>
<reference evidence="2 3" key="1">
    <citation type="submission" date="2016-06" db="EMBL/GenBank/DDBJ databases">
        <authorList>
            <consortium name="Pathogen Informatics"/>
        </authorList>
    </citation>
    <scope>NUCLEOTIDE SEQUENCE [LARGE SCALE GENOMIC DNA]</scope>
</reference>
<dbReference type="RefSeq" id="XP_028863996.1">
    <property type="nucleotide sequence ID" value="XM_029007626.1"/>
</dbReference>
<name>A0A1D3TDL4_PLAMA</name>
<evidence type="ECO:0000313" key="3">
    <source>
        <dbReference type="Proteomes" id="UP000219813"/>
    </source>
</evidence>
<dbReference type="KEGG" id="pmal:PMUG01_13064800"/>
<keyword evidence="3" id="KW-1185">Reference proteome</keyword>
<gene>
    <name evidence="2" type="primary">PmUG01_13064800</name>
    <name evidence="2" type="ORF">PMUG01_13064800</name>
</gene>
<dbReference type="VEuPathDB" id="PlasmoDB:PmUG01_13064800"/>
<protein>
    <submittedName>
        <fullName evidence="2">Fam-m protein</fullName>
    </submittedName>
</protein>
<keyword evidence="1" id="KW-1133">Transmembrane helix</keyword>
<dbReference type="OrthoDB" id="10669034at2759"/>
<organism evidence="2 3">
    <name type="scientific">Plasmodium malariae</name>
    <dbReference type="NCBI Taxonomy" id="5858"/>
    <lineage>
        <taxon>Eukaryota</taxon>
        <taxon>Sar</taxon>
        <taxon>Alveolata</taxon>
        <taxon>Apicomplexa</taxon>
        <taxon>Aconoidasida</taxon>
        <taxon>Haemosporida</taxon>
        <taxon>Plasmodiidae</taxon>
        <taxon>Plasmodium</taxon>
        <taxon>Plasmodium (Plasmodium)</taxon>
    </lineage>
</organism>
<feature type="transmembrane region" description="Helical" evidence="1">
    <location>
        <begin position="159"/>
        <end position="179"/>
    </location>
</feature>